<organism evidence="1 2">
    <name type="scientific">Heterodermia speciosa</name>
    <dbReference type="NCBI Taxonomy" id="116794"/>
    <lineage>
        <taxon>Eukaryota</taxon>
        <taxon>Fungi</taxon>
        <taxon>Dikarya</taxon>
        <taxon>Ascomycota</taxon>
        <taxon>Pezizomycotina</taxon>
        <taxon>Lecanoromycetes</taxon>
        <taxon>OSLEUM clade</taxon>
        <taxon>Lecanoromycetidae</taxon>
        <taxon>Caliciales</taxon>
        <taxon>Physciaceae</taxon>
        <taxon>Heterodermia</taxon>
    </lineage>
</organism>
<dbReference type="InterPro" id="IPR029063">
    <property type="entry name" value="SAM-dependent_MTases_sf"/>
</dbReference>
<dbReference type="PANTHER" id="PTHR43591">
    <property type="entry name" value="METHYLTRANSFERASE"/>
    <property type="match status" value="1"/>
</dbReference>
<dbReference type="OrthoDB" id="10017101at2759"/>
<evidence type="ECO:0008006" key="3">
    <source>
        <dbReference type="Google" id="ProtNLM"/>
    </source>
</evidence>
<dbReference type="Proteomes" id="UP000664521">
    <property type="component" value="Unassembled WGS sequence"/>
</dbReference>
<comment type="caution">
    <text evidence="1">The sequence shown here is derived from an EMBL/GenBank/DDBJ whole genome shotgun (WGS) entry which is preliminary data.</text>
</comment>
<gene>
    <name evidence="1" type="ORF">HETSPECPRED_003519</name>
</gene>
<dbReference type="Gene3D" id="3.40.50.150">
    <property type="entry name" value="Vaccinia Virus protein VP39"/>
    <property type="match status" value="1"/>
</dbReference>
<proteinExistence type="predicted"/>
<dbReference type="SUPFAM" id="SSF53335">
    <property type="entry name" value="S-adenosyl-L-methionine-dependent methyltransferases"/>
    <property type="match status" value="1"/>
</dbReference>
<evidence type="ECO:0000313" key="2">
    <source>
        <dbReference type="Proteomes" id="UP000664521"/>
    </source>
</evidence>
<protein>
    <recommendedName>
        <fullName evidence="3">Methyltransferase domain-containing protein</fullName>
    </recommendedName>
</protein>
<evidence type="ECO:0000313" key="1">
    <source>
        <dbReference type="EMBL" id="CAF9917558.1"/>
    </source>
</evidence>
<dbReference type="GO" id="GO:0008168">
    <property type="term" value="F:methyltransferase activity"/>
    <property type="evidence" value="ECO:0007669"/>
    <property type="project" value="TreeGrafter"/>
</dbReference>
<sequence length="334" mass="37375">MLQHYPNDLDLQRRFQYEAGSQEGTLPLVPLPQDPLQVTDIQETTYHDTHVPYVIPNNGPEHSRLDEQHDILVEMMQGDVIAAPLRNPRRILDVGCGTGIVTCHLGKTFPHAEVYGIDLSPIPITHAPPANVLFCKGIMPDVANPGDDPRFVAGSFDFVFSRLLIMGMNKWQDYVSAAAKLLQPGGLVEFQELDTRFYIDGTLCDEQWEWAKIFHKEAAKRGLDLQCGSHMEEYIHGAGLEVVEVKRYRWPYGDWLAKAGYPETLNAGLHMITGSIPMIKGMVAKMMEDDYSPARIAEVQAELAERIESMLGVCPMYVPWTVTVGRKPSGSIIT</sequence>
<dbReference type="EMBL" id="CAJPDS010000020">
    <property type="protein sequence ID" value="CAF9917558.1"/>
    <property type="molecule type" value="Genomic_DNA"/>
</dbReference>
<dbReference type="PANTHER" id="PTHR43591:SF10">
    <property type="entry name" value="ABC TRANSMEMBRANE TYPE-1 DOMAIN-CONTAINING PROTEIN-RELATED"/>
    <property type="match status" value="1"/>
</dbReference>
<dbReference type="CDD" id="cd02440">
    <property type="entry name" value="AdoMet_MTases"/>
    <property type="match status" value="1"/>
</dbReference>
<reference evidence="1" key="1">
    <citation type="submission" date="2021-03" db="EMBL/GenBank/DDBJ databases">
        <authorList>
            <person name="Tagirdzhanova G."/>
        </authorList>
    </citation>
    <scope>NUCLEOTIDE SEQUENCE</scope>
</reference>
<accession>A0A8H3IG98</accession>
<keyword evidence="2" id="KW-1185">Reference proteome</keyword>
<dbReference type="AlphaFoldDB" id="A0A8H3IG98"/>
<name>A0A8H3IG98_9LECA</name>
<dbReference type="Pfam" id="PF13489">
    <property type="entry name" value="Methyltransf_23"/>
    <property type="match status" value="1"/>
</dbReference>